<organism evidence="2 3">
    <name type="scientific">Cupriavidus metallidurans</name>
    <dbReference type="NCBI Taxonomy" id="119219"/>
    <lineage>
        <taxon>Bacteria</taxon>
        <taxon>Pseudomonadati</taxon>
        <taxon>Pseudomonadota</taxon>
        <taxon>Betaproteobacteria</taxon>
        <taxon>Burkholderiales</taxon>
        <taxon>Burkholderiaceae</taxon>
        <taxon>Cupriavidus</taxon>
    </lineage>
</organism>
<dbReference type="RefSeq" id="WP_128646689.1">
    <property type="nucleotide sequence ID" value="NZ_CP026544.1"/>
</dbReference>
<dbReference type="OrthoDB" id="8963316at2"/>
<gene>
    <name evidence="2" type="ORF">DDF84_021105</name>
</gene>
<feature type="region of interest" description="Disordered" evidence="1">
    <location>
        <begin position="1"/>
        <end position="30"/>
    </location>
</feature>
<sequence>MSEEPSRSSTNAIRRDPENSDMQHAGSAIQEHAPLADFRYGSHCGVERGVDVADYLQTGLSSESTLSHPCHVRFGGKQPEGVDRYSMYGMGPGSSAPGPELEGMPAPVPAVLGLNVTDSIGDTLLPQSDSQRVVVIEERFAQTVSTRSDPANSHPTKPVFNSPVRDLRRLRADRHLLANRTVLNRNVHYLD</sequence>
<dbReference type="AlphaFoldDB" id="A0A482IV68"/>
<dbReference type="Proteomes" id="UP000253772">
    <property type="component" value="Chromosome c2"/>
</dbReference>
<name>A0A482IV68_9BURK</name>
<reference evidence="2 3" key="1">
    <citation type="submission" date="2019-03" db="EMBL/GenBank/DDBJ databases">
        <title>Comparative insights into the high quality Complete genome sequence of highly metal resistant Cupriavidus metallidurans strain BS1 isolated from a gold-copper mine.</title>
        <authorList>
            <person name="Mazhar H.S."/>
            <person name="Rensing C."/>
        </authorList>
    </citation>
    <scope>NUCLEOTIDE SEQUENCE [LARGE SCALE GENOMIC DNA]</scope>
    <source>
        <strain evidence="2 3">BS1</strain>
    </source>
</reference>
<protein>
    <submittedName>
        <fullName evidence="2">Uncharacterized protein</fullName>
    </submittedName>
</protein>
<evidence type="ECO:0000256" key="1">
    <source>
        <dbReference type="SAM" id="MobiDB-lite"/>
    </source>
</evidence>
<dbReference type="EMBL" id="CP037901">
    <property type="protein sequence ID" value="QBP12261.1"/>
    <property type="molecule type" value="Genomic_DNA"/>
</dbReference>
<accession>A0A482IV68</accession>
<proteinExistence type="predicted"/>
<evidence type="ECO:0000313" key="2">
    <source>
        <dbReference type="EMBL" id="QBP12261.1"/>
    </source>
</evidence>
<evidence type="ECO:0000313" key="3">
    <source>
        <dbReference type="Proteomes" id="UP000253772"/>
    </source>
</evidence>